<evidence type="ECO:0000256" key="1">
    <source>
        <dbReference type="SAM" id="MobiDB-lite"/>
    </source>
</evidence>
<organism evidence="2 3">
    <name type="scientific">Streptomyces caelestis</name>
    <dbReference type="NCBI Taxonomy" id="36816"/>
    <lineage>
        <taxon>Bacteria</taxon>
        <taxon>Bacillati</taxon>
        <taxon>Actinomycetota</taxon>
        <taxon>Actinomycetes</taxon>
        <taxon>Kitasatosporales</taxon>
        <taxon>Streptomycetaceae</taxon>
        <taxon>Streptomyces</taxon>
    </lineage>
</organism>
<accession>A0A0N0S6D5</accession>
<proteinExistence type="predicted"/>
<dbReference type="AlphaFoldDB" id="A0A0N0S6D5"/>
<evidence type="ECO:0000313" key="3">
    <source>
        <dbReference type="Proteomes" id="UP000037773"/>
    </source>
</evidence>
<name>A0A0N0S6D5_9ACTN</name>
<dbReference type="EMBL" id="LGCN01000063">
    <property type="protein sequence ID" value="KOT43132.1"/>
    <property type="molecule type" value="Genomic_DNA"/>
</dbReference>
<evidence type="ECO:0000313" key="2">
    <source>
        <dbReference type="EMBL" id="KOT43132.1"/>
    </source>
</evidence>
<dbReference type="Proteomes" id="UP000037773">
    <property type="component" value="Unassembled WGS sequence"/>
</dbReference>
<sequence>MNGAHRPRRPELRHSTEPAEPVGYIPMTATTAAVLRPGAEPVPDPRSSRRVRRLRADATAPT</sequence>
<feature type="region of interest" description="Disordered" evidence="1">
    <location>
        <begin position="1"/>
        <end position="62"/>
    </location>
</feature>
<reference evidence="2 3" key="1">
    <citation type="submission" date="2015-07" db="EMBL/GenBank/DDBJ databases">
        <authorList>
            <person name="Noorani M."/>
        </authorList>
    </citation>
    <scope>NUCLEOTIDE SEQUENCE [LARGE SCALE GENOMIC DNA]</scope>
    <source>
        <strain evidence="2 3">NRRL B-24567</strain>
    </source>
</reference>
<comment type="caution">
    <text evidence="2">The sequence shown here is derived from an EMBL/GenBank/DDBJ whole genome shotgun (WGS) entry which is preliminary data.</text>
</comment>
<keyword evidence="3" id="KW-1185">Reference proteome</keyword>
<protein>
    <submittedName>
        <fullName evidence="2">Uncharacterized protein</fullName>
    </submittedName>
</protein>
<gene>
    <name evidence="2" type="ORF">ADK41_06620</name>
</gene>